<evidence type="ECO:0000313" key="1">
    <source>
        <dbReference type="EMBL" id="KAJ0043424.1"/>
    </source>
</evidence>
<evidence type="ECO:0000313" key="2">
    <source>
        <dbReference type="Proteomes" id="UP001163603"/>
    </source>
</evidence>
<keyword evidence="2" id="KW-1185">Reference proteome</keyword>
<gene>
    <name evidence="1" type="ORF">Pint_18132</name>
</gene>
<sequence length="501" mass="57978">MNLKDSTLKRRRSSVSGESHRDAYSGAAVNVSVSIEELPGNIDGNILVKSFRYLYHILYSKGTFSNYILPIMCVIGISIDPFFLFIPFVDDTKKCVGLDKRLGFTAGILRSLFDLFYLLYIARRTRRRFFLHLFSIDLLAILPLPQVRENAFTIYNEMKRIGKERLVISIVIPAKEGSKLLYTIRLLKLCVIFQFVPRFIAIYELVADKFDRATWARATFNLFLFILAGHVFGSFWYFFAIEREIECWKEACLSQTGCGQGSFYCGDILGDYRFLNGFCPTKTRDTTIYDFGIFYDALQSGVVEATDFPQKLHCFLWGLKTLRGVMVYLQSEVVRSATLRSLKVQELEKQMSFEKHSKDIQTQSKTESSEGVTLEEERQKQKEEQVEPKRHLQSEVVRSETLRSLKGQELEKQMSFEKHSKDIQKQSKTESSEGLTLEEERQKQKEEQVEPKRHLQSEVVRSETLRSPKVQESQRRRSPSKSGLKLKGQIGWHLLSTDRSK</sequence>
<dbReference type="Proteomes" id="UP001163603">
    <property type="component" value="Chromosome 4"/>
</dbReference>
<organism evidence="1 2">
    <name type="scientific">Pistacia integerrima</name>
    <dbReference type="NCBI Taxonomy" id="434235"/>
    <lineage>
        <taxon>Eukaryota</taxon>
        <taxon>Viridiplantae</taxon>
        <taxon>Streptophyta</taxon>
        <taxon>Embryophyta</taxon>
        <taxon>Tracheophyta</taxon>
        <taxon>Spermatophyta</taxon>
        <taxon>Magnoliopsida</taxon>
        <taxon>eudicotyledons</taxon>
        <taxon>Gunneridae</taxon>
        <taxon>Pentapetalae</taxon>
        <taxon>rosids</taxon>
        <taxon>malvids</taxon>
        <taxon>Sapindales</taxon>
        <taxon>Anacardiaceae</taxon>
        <taxon>Pistacia</taxon>
    </lineage>
</organism>
<accession>A0ACC0YYH3</accession>
<dbReference type="EMBL" id="CM047739">
    <property type="protein sequence ID" value="KAJ0043424.1"/>
    <property type="molecule type" value="Genomic_DNA"/>
</dbReference>
<reference evidence="2" key="1">
    <citation type="journal article" date="2023" name="G3 (Bethesda)">
        <title>Genome assembly and association tests identify interacting loci associated with vigor, precocity, and sex in interspecific pistachio rootstocks.</title>
        <authorList>
            <person name="Palmer W."/>
            <person name="Jacygrad E."/>
            <person name="Sagayaradj S."/>
            <person name="Cavanaugh K."/>
            <person name="Han R."/>
            <person name="Bertier L."/>
            <person name="Beede B."/>
            <person name="Kafkas S."/>
            <person name="Golino D."/>
            <person name="Preece J."/>
            <person name="Michelmore R."/>
        </authorList>
    </citation>
    <scope>NUCLEOTIDE SEQUENCE [LARGE SCALE GENOMIC DNA]</scope>
</reference>
<comment type="caution">
    <text evidence="1">The sequence shown here is derived from an EMBL/GenBank/DDBJ whole genome shotgun (WGS) entry which is preliminary data.</text>
</comment>
<name>A0ACC0YYH3_9ROSI</name>
<proteinExistence type="predicted"/>
<protein>
    <submittedName>
        <fullName evidence="1">Uncharacterized protein</fullName>
    </submittedName>
</protein>